<dbReference type="InterPro" id="IPR002347">
    <property type="entry name" value="SDR_fam"/>
</dbReference>
<dbReference type="PANTHER" id="PTHR42760">
    <property type="entry name" value="SHORT-CHAIN DEHYDROGENASES/REDUCTASES FAMILY MEMBER"/>
    <property type="match status" value="1"/>
</dbReference>
<comment type="similarity">
    <text evidence="1">Belongs to the short-chain dehydrogenases/reductases (SDR) family.</text>
</comment>
<reference evidence="3" key="1">
    <citation type="submission" date="2019-08" db="EMBL/GenBank/DDBJ databases">
        <authorList>
            <person name="Kucharzyk K."/>
            <person name="Murdoch R.W."/>
            <person name="Higgins S."/>
            <person name="Loffler F."/>
        </authorList>
    </citation>
    <scope>NUCLEOTIDE SEQUENCE</scope>
</reference>
<protein>
    <submittedName>
        <fullName evidence="3">3-oxoacyl-[acyl-carrier-protein] reductase FabG</fullName>
        <ecNumber evidence="3">1.1.1.100</ecNumber>
    </submittedName>
</protein>
<organism evidence="3">
    <name type="scientific">bioreactor metagenome</name>
    <dbReference type="NCBI Taxonomy" id="1076179"/>
    <lineage>
        <taxon>unclassified sequences</taxon>
        <taxon>metagenomes</taxon>
        <taxon>ecological metagenomes</taxon>
    </lineage>
</organism>
<accession>A0A644XS33</accession>
<dbReference type="InterPro" id="IPR036291">
    <property type="entry name" value="NAD(P)-bd_dom_sf"/>
</dbReference>
<dbReference type="SUPFAM" id="SSF51735">
    <property type="entry name" value="NAD(P)-binding Rossmann-fold domains"/>
    <property type="match status" value="1"/>
</dbReference>
<evidence type="ECO:0000256" key="2">
    <source>
        <dbReference type="ARBA" id="ARBA00023002"/>
    </source>
</evidence>
<evidence type="ECO:0000256" key="1">
    <source>
        <dbReference type="ARBA" id="ARBA00006484"/>
    </source>
</evidence>
<dbReference type="PANTHER" id="PTHR42760:SF133">
    <property type="entry name" value="3-OXOACYL-[ACYL-CARRIER-PROTEIN] REDUCTASE"/>
    <property type="match status" value="1"/>
</dbReference>
<dbReference type="GO" id="GO:0004316">
    <property type="term" value="F:3-oxoacyl-[acyl-carrier-protein] reductase (NADPH) activity"/>
    <property type="evidence" value="ECO:0007669"/>
    <property type="project" value="UniProtKB-EC"/>
</dbReference>
<dbReference type="GO" id="GO:0048038">
    <property type="term" value="F:quinone binding"/>
    <property type="evidence" value="ECO:0007669"/>
    <property type="project" value="TreeGrafter"/>
</dbReference>
<dbReference type="Gene3D" id="3.40.50.720">
    <property type="entry name" value="NAD(P)-binding Rossmann-like Domain"/>
    <property type="match status" value="1"/>
</dbReference>
<proteinExistence type="inferred from homology"/>
<dbReference type="NCBIfam" id="NF009386">
    <property type="entry name" value="PRK12745.1"/>
    <property type="match status" value="1"/>
</dbReference>
<dbReference type="EC" id="1.1.1.100" evidence="3"/>
<comment type="caution">
    <text evidence="3">The sequence shown here is derived from an EMBL/GenBank/DDBJ whole genome shotgun (WGS) entry which is preliminary data.</text>
</comment>
<sequence length="257" mass="27477">MAKTILVTGGGRGIGRGICLTLASNGYSVLINYAGNEEAARETQRLCSEAAIGSNQSFHILKADISDTRQRNQLIEQAFLATGSLDGLVNNAGVAPLQRADLLDMSEESFDRLMHINLRGPVLLTQHIAKRWKDADALQGKTIIFITSVSATMVSVNRAEYCISKAGLGMAASLFATRLAGEGALVYEIRPGIIKTDMTSAVQQKYDTLLEQGIVPQMRWGLPEDIGRTVNSLLSGGLPFSTGTVITVDGGLAIPRL</sequence>
<dbReference type="EMBL" id="VSSQ01002727">
    <property type="protein sequence ID" value="MPM17073.1"/>
    <property type="molecule type" value="Genomic_DNA"/>
</dbReference>
<name>A0A644XS33_9ZZZZ</name>
<dbReference type="Pfam" id="PF13561">
    <property type="entry name" value="adh_short_C2"/>
    <property type="match status" value="1"/>
</dbReference>
<evidence type="ECO:0000313" key="3">
    <source>
        <dbReference type="EMBL" id="MPM17073.1"/>
    </source>
</evidence>
<dbReference type="AlphaFoldDB" id="A0A644XS33"/>
<dbReference type="PRINTS" id="PR00081">
    <property type="entry name" value="GDHRDH"/>
</dbReference>
<dbReference type="GO" id="GO:0006633">
    <property type="term" value="P:fatty acid biosynthetic process"/>
    <property type="evidence" value="ECO:0007669"/>
    <property type="project" value="TreeGrafter"/>
</dbReference>
<gene>
    <name evidence="3" type="primary">fabG_54</name>
    <name evidence="3" type="ORF">SDC9_63457</name>
</gene>
<keyword evidence="2 3" id="KW-0560">Oxidoreductase</keyword>